<organism evidence="2 3">
    <name type="scientific">Limimaricola soesokkakensis</name>
    <dbReference type="NCBI Taxonomy" id="1343159"/>
    <lineage>
        <taxon>Bacteria</taxon>
        <taxon>Pseudomonadati</taxon>
        <taxon>Pseudomonadota</taxon>
        <taxon>Alphaproteobacteria</taxon>
        <taxon>Rhodobacterales</taxon>
        <taxon>Paracoccaceae</taxon>
        <taxon>Limimaricola</taxon>
    </lineage>
</organism>
<dbReference type="PIRSF" id="PIRSF012608">
    <property type="entry name" value="UCP012608"/>
    <property type="match status" value="1"/>
</dbReference>
<sequence length="352" mass="38427">MNRMRVALTDQSRHCDALGSPFMRRLMALLSAHWPLPGAVAERLDAWPGEVGSRAAALPLRLAGGLHALVLQGRDAEIAAAYPPHAVSDDELLSAVTGAMQRHEGFLLDWIQSPPQTNEVRRAAALIATAHLLTDRFGLPIRLSELGASGGLNLGFDGFGMEVQDRRFGPEEASVVLHPDWKGPLPPVTEVTVAERRGVDLAPLEPSHPDDALRLIAYLWPDQTDRIERTRAAMDLRAPGLVDRADAIDWLEPRLAAALPDHLHIVFHSIAWQYFPPEAQERGRALIEAAGACASEAAPLAWVSMEADGEEPGARIGLRLWPGDHDITLGRIDFHGRWLCWTGPERLDAAGN</sequence>
<proteinExistence type="predicted"/>
<reference evidence="1 4" key="2">
    <citation type="submission" date="2018-03" db="EMBL/GenBank/DDBJ databases">
        <title>Genomic Encyclopedia of Archaeal and Bacterial Type Strains, Phase II (KMG-II): from individual species to whole genera.</title>
        <authorList>
            <person name="Goeker M."/>
        </authorList>
    </citation>
    <scope>NUCLEOTIDE SEQUENCE [LARGE SCALE GENOMIC DNA]</scope>
    <source>
        <strain evidence="1 4">DSM 29956</strain>
    </source>
</reference>
<dbReference type="EMBL" id="PYGB01000009">
    <property type="protein sequence ID" value="PSK84153.1"/>
    <property type="molecule type" value="Genomic_DNA"/>
</dbReference>
<dbReference type="InterPro" id="IPR011200">
    <property type="entry name" value="UCP012608"/>
</dbReference>
<keyword evidence="4" id="KW-1185">Reference proteome</keyword>
<dbReference type="OrthoDB" id="7666987at2"/>
<dbReference type="Proteomes" id="UP000240624">
    <property type="component" value="Unassembled WGS sequence"/>
</dbReference>
<dbReference type="Proteomes" id="UP000193495">
    <property type="component" value="Unassembled WGS sequence"/>
</dbReference>
<dbReference type="EMBL" id="FWFY01000009">
    <property type="protein sequence ID" value="SLN58281.1"/>
    <property type="molecule type" value="Genomic_DNA"/>
</dbReference>
<dbReference type="Pfam" id="PF10094">
    <property type="entry name" value="DUF2332"/>
    <property type="match status" value="1"/>
</dbReference>
<accession>A0A1X6ZQX3</accession>
<evidence type="ECO:0000313" key="2">
    <source>
        <dbReference type="EMBL" id="SLN58281.1"/>
    </source>
</evidence>
<name>A0A1X6ZQX3_9RHOB</name>
<evidence type="ECO:0000313" key="3">
    <source>
        <dbReference type="Proteomes" id="UP000193495"/>
    </source>
</evidence>
<dbReference type="RefSeq" id="WP_085897087.1">
    <property type="nucleotide sequence ID" value="NZ_PYGB01000009.1"/>
</dbReference>
<protein>
    <recommendedName>
        <fullName evidence="5">DUF2332 domain-containing protein</fullName>
    </recommendedName>
</protein>
<gene>
    <name evidence="1" type="ORF">CLV79_109127</name>
    <name evidence="2" type="ORF">LOS8367_02770</name>
</gene>
<dbReference type="AlphaFoldDB" id="A0A1X6ZQX3"/>
<reference evidence="2 3" key="1">
    <citation type="submission" date="2017-03" db="EMBL/GenBank/DDBJ databases">
        <authorList>
            <person name="Afonso C.L."/>
            <person name="Miller P.J."/>
            <person name="Scott M.A."/>
            <person name="Spackman E."/>
            <person name="Goraichik I."/>
            <person name="Dimitrov K.M."/>
            <person name="Suarez D.L."/>
            <person name="Swayne D.E."/>
        </authorList>
    </citation>
    <scope>NUCLEOTIDE SEQUENCE [LARGE SCALE GENOMIC DNA]</scope>
    <source>
        <strain evidence="2 3">CECT 8367</strain>
    </source>
</reference>
<evidence type="ECO:0008006" key="5">
    <source>
        <dbReference type="Google" id="ProtNLM"/>
    </source>
</evidence>
<evidence type="ECO:0000313" key="4">
    <source>
        <dbReference type="Proteomes" id="UP000240624"/>
    </source>
</evidence>
<evidence type="ECO:0000313" key="1">
    <source>
        <dbReference type="EMBL" id="PSK84153.1"/>
    </source>
</evidence>